<gene>
    <name evidence="7" type="ORF">D3874_18410</name>
</gene>
<evidence type="ECO:0000256" key="5">
    <source>
        <dbReference type="SAM" id="MobiDB-lite"/>
    </source>
</evidence>
<dbReference type="EMBL" id="QYUK01000011">
    <property type="protein sequence ID" value="RJF88716.1"/>
    <property type="molecule type" value="Genomic_DNA"/>
</dbReference>
<evidence type="ECO:0000313" key="7">
    <source>
        <dbReference type="EMBL" id="RJF88716.1"/>
    </source>
</evidence>
<evidence type="ECO:0000313" key="8">
    <source>
        <dbReference type="Proteomes" id="UP000284605"/>
    </source>
</evidence>
<keyword evidence="1" id="KW-0813">Transport</keyword>
<evidence type="ECO:0000259" key="6">
    <source>
        <dbReference type="PROSITE" id="PS51352"/>
    </source>
</evidence>
<dbReference type="AlphaFoldDB" id="A0A418WFD0"/>
<dbReference type="Pfam" id="PF14559">
    <property type="entry name" value="TPR_19"/>
    <property type="match status" value="1"/>
</dbReference>
<dbReference type="PROSITE" id="PS51352">
    <property type="entry name" value="THIOREDOXIN_2"/>
    <property type="match status" value="1"/>
</dbReference>
<evidence type="ECO:0000256" key="1">
    <source>
        <dbReference type="ARBA" id="ARBA00022448"/>
    </source>
</evidence>
<dbReference type="PROSITE" id="PS00194">
    <property type="entry name" value="THIOREDOXIN_1"/>
    <property type="match status" value="1"/>
</dbReference>
<dbReference type="Pfam" id="PF14561">
    <property type="entry name" value="TPR_20"/>
    <property type="match status" value="1"/>
</dbReference>
<dbReference type="PANTHER" id="PTHR45663:SF11">
    <property type="entry name" value="GEO12009P1"/>
    <property type="match status" value="1"/>
</dbReference>
<feature type="domain" description="Thioredoxin" evidence="6">
    <location>
        <begin position="7"/>
        <end position="133"/>
    </location>
</feature>
<accession>A0A418WFD0</accession>
<dbReference type="InterPro" id="IPR017937">
    <property type="entry name" value="Thioredoxin_CS"/>
</dbReference>
<reference evidence="7 8" key="1">
    <citation type="submission" date="2018-09" db="EMBL/GenBank/DDBJ databases">
        <authorList>
            <person name="Zhu H."/>
        </authorList>
    </citation>
    <scope>NUCLEOTIDE SEQUENCE [LARGE SCALE GENOMIC DNA]</scope>
    <source>
        <strain evidence="7 8">K1W22B-8</strain>
    </source>
</reference>
<dbReference type="CDD" id="cd02956">
    <property type="entry name" value="ybbN"/>
    <property type="match status" value="1"/>
</dbReference>
<sequence>METLIGQSPSGAAPSARGPAPSAAELIKDVGLANFRKDVIEASQQVPVIVDFWAPWCGPCKQLGPALEKAVLAAAGAVRLAKIDVDQNPEIAQQMRIQSIPAVYAFFQGQPVDGFTGAVPDSQVKTFVERLIKLSGGGASPIEEALDFAKAAIAEGRPEEAEGAYAEVLQAEPQHPHALAGLAKLAVARGALDEADEFLAAVAEDKQGDAEVASARSALALAREAENVGDLGPLEAAVAANPADHQARLDLAIGLHAAGRNEASLDHLLEIVKRDRKWNDEAARKQLVKLFEALGFDDPLAIEGRRRLSSILFS</sequence>
<dbReference type="InterPro" id="IPR036249">
    <property type="entry name" value="Thioredoxin-like_sf"/>
</dbReference>
<keyword evidence="3" id="KW-1015">Disulfide bond</keyword>
<organism evidence="7 8">
    <name type="scientific">Oleomonas cavernae</name>
    <dbReference type="NCBI Taxonomy" id="2320859"/>
    <lineage>
        <taxon>Bacteria</taxon>
        <taxon>Pseudomonadati</taxon>
        <taxon>Pseudomonadota</taxon>
        <taxon>Alphaproteobacteria</taxon>
        <taxon>Acetobacterales</taxon>
        <taxon>Acetobacteraceae</taxon>
        <taxon>Oleomonas</taxon>
    </lineage>
</organism>
<dbReference type="Gene3D" id="3.40.30.10">
    <property type="entry name" value="Glutaredoxin"/>
    <property type="match status" value="1"/>
</dbReference>
<dbReference type="Proteomes" id="UP000284605">
    <property type="component" value="Unassembled WGS sequence"/>
</dbReference>
<dbReference type="GO" id="GO:0006950">
    <property type="term" value="P:response to stress"/>
    <property type="evidence" value="ECO:0007669"/>
    <property type="project" value="UniProtKB-ARBA"/>
</dbReference>
<dbReference type="SUPFAM" id="SSF48452">
    <property type="entry name" value="TPR-like"/>
    <property type="match status" value="1"/>
</dbReference>
<dbReference type="SUPFAM" id="SSF52833">
    <property type="entry name" value="Thioredoxin-like"/>
    <property type="match status" value="1"/>
</dbReference>
<keyword evidence="2" id="KW-0249">Electron transport</keyword>
<keyword evidence="4" id="KW-0676">Redox-active center</keyword>
<feature type="compositionally biased region" description="Low complexity" evidence="5">
    <location>
        <begin position="8"/>
        <end position="20"/>
    </location>
</feature>
<dbReference type="OrthoDB" id="9790390at2"/>
<dbReference type="GO" id="GO:0005829">
    <property type="term" value="C:cytosol"/>
    <property type="evidence" value="ECO:0007669"/>
    <property type="project" value="TreeGrafter"/>
</dbReference>
<name>A0A418WFD0_9PROT</name>
<evidence type="ECO:0000256" key="4">
    <source>
        <dbReference type="ARBA" id="ARBA00023284"/>
    </source>
</evidence>
<evidence type="ECO:0000256" key="2">
    <source>
        <dbReference type="ARBA" id="ARBA00022982"/>
    </source>
</evidence>
<dbReference type="GO" id="GO:0015035">
    <property type="term" value="F:protein-disulfide reductase activity"/>
    <property type="evidence" value="ECO:0007669"/>
    <property type="project" value="TreeGrafter"/>
</dbReference>
<feature type="region of interest" description="Disordered" evidence="5">
    <location>
        <begin position="1"/>
        <end position="20"/>
    </location>
</feature>
<dbReference type="PANTHER" id="PTHR45663">
    <property type="entry name" value="GEO12009P1"/>
    <property type="match status" value="1"/>
</dbReference>
<protein>
    <submittedName>
        <fullName evidence="7">Co-chaperone YbbN</fullName>
    </submittedName>
</protein>
<dbReference type="InterPro" id="IPR013766">
    <property type="entry name" value="Thioredoxin_domain"/>
</dbReference>
<proteinExistence type="predicted"/>
<comment type="caution">
    <text evidence="7">The sequence shown here is derived from an EMBL/GenBank/DDBJ whole genome shotgun (WGS) entry which is preliminary data.</text>
</comment>
<dbReference type="RefSeq" id="WP_119779445.1">
    <property type="nucleotide sequence ID" value="NZ_QYUK01000011.1"/>
</dbReference>
<dbReference type="Gene3D" id="1.25.40.10">
    <property type="entry name" value="Tetratricopeptide repeat domain"/>
    <property type="match status" value="2"/>
</dbReference>
<dbReference type="Pfam" id="PF00085">
    <property type="entry name" value="Thioredoxin"/>
    <property type="match status" value="1"/>
</dbReference>
<evidence type="ECO:0000256" key="3">
    <source>
        <dbReference type="ARBA" id="ARBA00023157"/>
    </source>
</evidence>
<dbReference type="InterPro" id="IPR011990">
    <property type="entry name" value="TPR-like_helical_dom_sf"/>
</dbReference>
<dbReference type="GO" id="GO:0045454">
    <property type="term" value="P:cell redox homeostasis"/>
    <property type="evidence" value="ECO:0007669"/>
    <property type="project" value="TreeGrafter"/>
</dbReference>
<keyword evidence="8" id="KW-1185">Reference proteome</keyword>